<gene>
    <name evidence="1" type="ORF">VitviT2T_014145</name>
</gene>
<proteinExistence type="predicted"/>
<accession>A0ABY9CJI9</accession>
<sequence length="132" mass="14813">MRKILEEGACFLLWRESQLHAKRKVVWAAERSGSRGGCRDCWRSVSAGEGFFQRGGQLQERGELFGAGLGDVFRGEVFLRRLQVEFPEGGRLAEGEGRVFLAGFQGFFGEESFQESGGSWRLWGAEEIFGEL</sequence>
<evidence type="ECO:0000313" key="2">
    <source>
        <dbReference type="Proteomes" id="UP001227230"/>
    </source>
</evidence>
<dbReference type="Proteomes" id="UP001227230">
    <property type="component" value="Chromosome 9"/>
</dbReference>
<organism evidence="1 2">
    <name type="scientific">Vitis vinifera</name>
    <name type="common">Grape</name>
    <dbReference type="NCBI Taxonomy" id="29760"/>
    <lineage>
        <taxon>Eukaryota</taxon>
        <taxon>Viridiplantae</taxon>
        <taxon>Streptophyta</taxon>
        <taxon>Embryophyta</taxon>
        <taxon>Tracheophyta</taxon>
        <taxon>Spermatophyta</taxon>
        <taxon>Magnoliopsida</taxon>
        <taxon>eudicotyledons</taxon>
        <taxon>Gunneridae</taxon>
        <taxon>Pentapetalae</taxon>
        <taxon>rosids</taxon>
        <taxon>Vitales</taxon>
        <taxon>Vitaceae</taxon>
        <taxon>Viteae</taxon>
        <taxon>Vitis</taxon>
    </lineage>
</organism>
<evidence type="ECO:0000313" key="1">
    <source>
        <dbReference type="EMBL" id="WJZ95370.1"/>
    </source>
</evidence>
<reference evidence="1 2" key="1">
    <citation type="journal article" date="2023" name="Hortic Res">
        <title>The complete reference genome for grapevine (Vitis vinifera L.) genetics and breeding.</title>
        <authorList>
            <person name="Shi X."/>
            <person name="Cao S."/>
            <person name="Wang X."/>
            <person name="Huang S."/>
            <person name="Wang Y."/>
            <person name="Liu Z."/>
            <person name="Liu W."/>
            <person name="Leng X."/>
            <person name="Peng Y."/>
            <person name="Wang N."/>
            <person name="Wang Y."/>
            <person name="Ma Z."/>
            <person name="Xu X."/>
            <person name="Zhang F."/>
            <person name="Xue H."/>
            <person name="Zhong H."/>
            <person name="Wang Y."/>
            <person name="Zhang K."/>
            <person name="Velt A."/>
            <person name="Avia K."/>
            <person name="Holtgrawe D."/>
            <person name="Grimplet J."/>
            <person name="Matus J.T."/>
            <person name="Ware D."/>
            <person name="Wu X."/>
            <person name="Wang H."/>
            <person name="Liu C."/>
            <person name="Fang Y."/>
            <person name="Rustenholz C."/>
            <person name="Cheng Z."/>
            <person name="Xiao H."/>
            <person name="Zhou Y."/>
        </authorList>
    </citation>
    <scope>NUCLEOTIDE SEQUENCE [LARGE SCALE GENOMIC DNA]</scope>
    <source>
        <strain evidence="2">cv. Pinot noir / PN40024</strain>
        <tissue evidence="1">Leaf</tissue>
    </source>
</reference>
<keyword evidence="2" id="KW-1185">Reference proteome</keyword>
<protein>
    <submittedName>
        <fullName evidence="1">Uncharacterized protein</fullName>
    </submittedName>
</protein>
<name>A0ABY9CJI9_VITVI</name>
<dbReference type="EMBL" id="CP126656">
    <property type="protein sequence ID" value="WJZ95370.1"/>
    <property type="molecule type" value="Genomic_DNA"/>
</dbReference>